<feature type="binding site" evidence="13">
    <location>
        <position position="29"/>
    </location>
    <ligand>
        <name>Zn(2+)</name>
        <dbReference type="ChEBI" id="CHEBI:29105"/>
    </ligand>
</feature>
<feature type="binding site" evidence="13">
    <location>
        <position position="238"/>
    </location>
    <ligand>
        <name>Zn(2+)</name>
        <dbReference type="ChEBI" id="CHEBI:29105"/>
    </ligand>
</feature>
<dbReference type="SUPFAM" id="SSF47323">
    <property type="entry name" value="Anticodon-binding domain of a subclass of class I aminoacyl-tRNA synthetases"/>
    <property type="match status" value="1"/>
</dbReference>
<sequence>MAIRIYNTLTRQKEEFVPQEPGKVRMYVCGPTVYNYFHIGNARPFMFFDVVRRYLKFRGFDVLYVQNFTDVDDKIIRVAKEEGIHPQAVADRFIQAYMQDSQLLGIQKADVHPCVTEHMQEIIEMIEQLIKQGCAYAVDGDVYFRTNRFPDYGKLSKQPLEELLAGARIEVSEKKENPLDFTLWKAAKPGEVYWPSPWGEGRPGWHIECSAMSKKYLGETLDIHAGGQDLIFPHHENEIAQSEAANQEPFARYWMHNGYININNEKMSKSQGNFILVHDLLKKFEPRIVRFFLLSAHYRNPVNFSDELIQQAAQGLERIDTAMANLSHWLTTAEKGESDSKGIDREALRAKFLEAMDDDFNTADAIAAIFELVRQANSLLHSGQANPADVRAYFEVISEFLDVLGLAKKESTDPLAVEIEQLIEERTTARKNRDFARADQIRDRLTELGIILEDTPQGVRWKRK</sequence>
<dbReference type="EC" id="6.1.1.16" evidence="13"/>
<evidence type="ECO:0000256" key="12">
    <source>
        <dbReference type="ARBA" id="ARBA00047398"/>
    </source>
</evidence>
<dbReference type="SUPFAM" id="SSF52374">
    <property type="entry name" value="Nucleotidylyl transferase"/>
    <property type="match status" value="1"/>
</dbReference>
<organism evidence="15 16">
    <name type="scientific">Effusibacillus dendaii</name>
    <dbReference type="NCBI Taxonomy" id="2743772"/>
    <lineage>
        <taxon>Bacteria</taxon>
        <taxon>Bacillati</taxon>
        <taxon>Bacillota</taxon>
        <taxon>Bacilli</taxon>
        <taxon>Bacillales</taxon>
        <taxon>Alicyclobacillaceae</taxon>
        <taxon>Effusibacillus</taxon>
    </lineage>
</organism>
<dbReference type="Gene3D" id="3.40.50.620">
    <property type="entry name" value="HUPs"/>
    <property type="match status" value="1"/>
</dbReference>
<evidence type="ECO:0000256" key="13">
    <source>
        <dbReference type="HAMAP-Rule" id="MF_00041"/>
    </source>
</evidence>
<dbReference type="PANTHER" id="PTHR10890">
    <property type="entry name" value="CYSTEINYL-TRNA SYNTHETASE"/>
    <property type="match status" value="1"/>
</dbReference>
<dbReference type="InterPro" id="IPR032678">
    <property type="entry name" value="tRNA-synt_1_cat_dom"/>
</dbReference>
<feature type="binding site" evidence="13">
    <location>
        <position position="234"/>
    </location>
    <ligand>
        <name>Zn(2+)</name>
        <dbReference type="ChEBI" id="CHEBI:29105"/>
    </ligand>
</feature>
<dbReference type="PRINTS" id="PR00983">
    <property type="entry name" value="TRNASYNTHCYS"/>
</dbReference>
<evidence type="ECO:0000256" key="7">
    <source>
        <dbReference type="ARBA" id="ARBA00022741"/>
    </source>
</evidence>
<dbReference type="GO" id="GO:0005829">
    <property type="term" value="C:cytosol"/>
    <property type="evidence" value="ECO:0007669"/>
    <property type="project" value="TreeGrafter"/>
</dbReference>
<dbReference type="InterPro" id="IPR015273">
    <property type="entry name" value="Cys-tRNA-synt_Ia_DALR"/>
</dbReference>
<dbReference type="GO" id="GO:0005524">
    <property type="term" value="F:ATP binding"/>
    <property type="evidence" value="ECO:0007669"/>
    <property type="project" value="UniProtKB-UniRule"/>
</dbReference>
<feature type="binding site" evidence="13">
    <location>
        <position position="209"/>
    </location>
    <ligand>
        <name>Zn(2+)</name>
        <dbReference type="ChEBI" id="CHEBI:29105"/>
    </ligand>
</feature>
<dbReference type="SMART" id="SM00840">
    <property type="entry name" value="DALR_2"/>
    <property type="match status" value="1"/>
</dbReference>
<evidence type="ECO:0000313" key="15">
    <source>
        <dbReference type="EMBL" id="BCJ87360.1"/>
    </source>
</evidence>
<keyword evidence="10 13" id="KW-0648">Protein biosynthesis</keyword>
<comment type="catalytic activity">
    <reaction evidence="12 13">
        <text>tRNA(Cys) + L-cysteine + ATP = L-cysteinyl-tRNA(Cys) + AMP + diphosphate</text>
        <dbReference type="Rhea" id="RHEA:17773"/>
        <dbReference type="Rhea" id="RHEA-COMP:9661"/>
        <dbReference type="Rhea" id="RHEA-COMP:9679"/>
        <dbReference type="ChEBI" id="CHEBI:30616"/>
        <dbReference type="ChEBI" id="CHEBI:33019"/>
        <dbReference type="ChEBI" id="CHEBI:35235"/>
        <dbReference type="ChEBI" id="CHEBI:78442"/>
        <dbReference type="ChEBI" id="CHEBI:78517"/>
        <dbReference type="ChEBI" id="CHEBI:456215"/>
        <dbReference type="EC" id="6.1.1.16"/>
    </reaction>
</comment>
<gene>
    <name evidence="13 15" type="primary">cysS</name>
    <name evidence="15" type="ORF">skT53_23450</name>
</gene>
<dbReference type="InterPro" id="IPR014729">
    <property type="entry name" value="Rossmann-like_a/b/a_fold"/>
</dbReference>
<dbReference type="InterPro" id="IPR024909">
    <property type="entry name" value="Cys-tRNA/MSH_ligase"/>
</dbReference>
<dbReference type="NCBIfam" id="TIGR00435">
    <property type="entry name" value="cysS"/>
    <property type="match status" value="1"/>
</dbReference>
<evidence type="ECO:0000256" key="6">
    <source>
        <dbReference type="ARBA" id="ARBA00022723"/>
    </source>
</evidence>
<comment type="subcellular location">
    <subcellularLocation>
        <location evidence="1 13">Cytoplasm</location>
    </subcellularLocation>
</comment>
<evidence type="ECO:0000259" key="14">
    <source>
        <dbReference type="SMART" id="SM00840"/>
    </source>
</evidence>
<dbReference type="AlphaFoldDB" id="A0A7I8DFL7"/>
<keyword evidence="7 13" id="KW-0547">Nucleotide-binding</keyword>
<feature type="domain" description="Cysteinyl-tRNA synthetase class Ia DALR" evidence="14">
    <location>
        <begin position="351"/>
        <end position="415"/>
    </location>
</feature>
<proteinExistence type="inferred from homology"/>
<dbReference type="GO" id="GO:0004817">
    <property type="term" value="F:cysteine-tRNA ligase activity"/>
    <property type="evidence" value="ECO:0007669"/>
    <property type="project" value="UniProtKB-UniRule"/>
</dbReference>
<comment type="subunit">
    <text evidence="3 13">Monomer.</text>
</comment>
<feature type="binding site" evidence="13">
    <location>
        <position position="269"/>
    </location>
    <ligand>
        <name>ATP</name>
        <dbReference type="ChEBI" id="CHEBI:30616"/>
    </ligand>
</feature>
<keyword evidence="5 13" id="KW-0436">Ligase</keyword>
<dbReference type="PANTHER" id="PTHR10890:SF3">
    <property type="entry name" value="CYSTEINE--TRNA LIGASE, CYTOPLASMIC"/>
    <property type="match status" value="1"/>
</dbReference>
<keyword evidence="11 13" id="KW-0030">Aminoacyl-tRNA synthetase</keyword>
<comment type="similarity">
    <text evidence="2 13">Belongs to the class-I aminoacyl-tRNA synthetase family.</text>
</comment>
<dbReference type="Pfam" id="PF01406">
    <property type="entry name" value="tRNA-synt_1e"/>
    <property type="match status" value="1"/>
</dbReference>
<evidence type="ECO:0000256" key="10">
    <source>
        <dbReference type="ARBA" id="ARBA00022917"/>
    </source>
</evidence>
<evidence type="ECO:0000256" key="3">
    <source>
        <dbReference type="ARBA" id="ARBA00011245"/>
    </source>
</evidence>
<comment type="cofactor">
    <cofactor evidence="13">
        <name>Zn(2+)</name>
        <dbReference type="ChEBI" id="CHEBI:29105"/>
    </cofactor>
    <text evidence="13">Binds 1 zinc ion per subunit.</text>
</comment>
<keyword evidence="8 13" id="KW-0862">Zinc</keyword>
<evidence type="ECO:0000256" key="11">
    <source>
        <dbReference type="ARBA" id="ARBA00023146"/>
    </source>
</evidence>
<evidence type="ECO:0000256" key="4">
    <source>
        <dbReference type="ARBA" id="ARBA00022490"/>
    </source>
</evidence>
<feature type="short sequence motif" description="'KMSKS' region" evidence="13">
    <location>
        <begin position="266"/>
        <end position="270"/>
    </location>
</feature>
<dbReference type="KEGG" id="eff:skT53_23450"/>
<dbReference type="EMBL" id="AP023366">
    <property type="protein sequence ID" value="BCJ87360.1"/>
    <property type="molecule type" value="Genomic_DNA"/>
</dbReference>
<dbReference type="InterPro" id="IPR015803">
    <property type="entry name" value="Cys-tRNA-ligase"/>
</dbReference>
<reference evidence="15 16" key="1">
    <citation type="submission" date="2020-08" db="EMBL/GenBank/DDBJ databases">
        <title>Complete Genome Sequence of Effusibacillus dendaii Strain skT53, Isolated from Farmland soil.</title>
        <authorList>
            <person name="Konishi T."/>
            <person name="Kawasaki H."/>
        </authorList>
    </citation>
    <scope>NUCLEOTIDE SEQUENCE [LARGE SCALE GENOMIC DNA]</scope>
    <source>
        <strain evidence="16">skT53</strain>
    </source>
</reference>
<dbReference type="InterPro" id="IPR009080">
    <property type="entry name" value="tRNAsynth_Ia_anticodon-bd"/>
</dbReference>
<dbReference type="GO" id="GO:0008270">
    <property type="term" value="F:zinc ion binding"/>
    <property type="evidence" value="ECO:0007669"/>
    <property type="project" value="UniProtKB-UniRule"/>
</dbReference>
<dbReference type="Gene3D" id="1.20.120.1910">
    <property type="entry name" value="Cysteine-tRNA ligase, C-terminal anti-codon recognition domain"/>
    <property type="match status" value="1"/>
</dbReference>
<keyword evidence="6 13" id="KW-0479">Metal-binding</keyword>
<protein>
    <recommendedName>
        <fullName evidence="13">Cysteine--tRNA ligase</fullName>
        <ecNumber evidence="13">6.1.1.16</ecNumber>
    </recommendedName>
    <alternativeName>
        <fullName evidence="13">Cysteinyl-tRNA synthetase</fullName>
        <shortName evidence="13">CysRS</shortName>
    </alternativeName>
</protein>
<evidence type="ECO:0000256" key="5">
    <source>
        <dbReference type="ARBA" id="ARBA00022598"/>
    </source>
</evidence>
<evidence type="ECO:0000256" key="1">
    <source>
        <dbReference type="ARBA" id="ARBA00004496"/>
    </source>
</evidence>
<name>A0A7I8DFL7_9BACL</name>
<evidence type="ECO:0000256" key="9">
    <source>
        <dbReference type="ARBA" id="ARBA00022840"/>
    </source>
</evidence>
<accession>A0A7I8DFL7</accession>
<dbReference type="Proteomes" id="UP000593802">
    <property type="component" value="Chromosome"/>
</dbReference>
<dbReference type="RefSeq" id="WP_200757266.1">
    <property type="nucleotide sequence ID" value="NZ_AP023366.1"/>
</dbReference>
<evidence type="ECO:0000313" key="16">
    <source>
        <dbReference type="Proteomes" id="UP000593802"/>
    </source>
</evidence>
<evidence type="ECO:0000256" key="8">
    <source>
        <dbReference type="ARBA" id="ARBA00022833"/>
    </source>
</evidence>
<dbReference type="HAMAP" id="MF_00041">
    <property type="entry name" value="Cys_tRNA_synth"/>
    <property type="match status" value="1"/>
</dbReference>
<dbReference type="InterPro" id="IPR056411">
    <property type="entry name" value="CysS_C"/>
</dbReference>
<dbReference type="FunFam" id="3.40.50.620:FF:000009">
    <property type="entry name" value="Cysteine--tRNA ligase"/>
    <property type="match status" value="1"/>
</dbReference>
<dbReference type="Pfam" id="PF23493">
    <property type="entry name" value="CysS_C"/>
    <property type="match status" value="1"/>
</dbReference>
<keyword evidence="9 13" id="KW-0067">ATP-binding</keyword>
<evidence type="ECO:0000256" key="2">
    <source>
        <dbReference type="ARBA" id="ARBA00005594"/>
    </source>
</evidence>
<dbReference type="Pfam" id="PF09190">
    <property type="entry name" value="DALR_2"/>
    <property type="match status" value="1"/>
</dbReference>
<keyword evidence="4 13" id="KW-0963">Cytoplasm</keyword>
<feature type="short sequence motif" description="'HIGH' region" evidence="13">
    <location>
        <begin position="31"/>
        <end position="41"/>
    </location>
</feature>
<keyword evidence="16" id="KW-1185">Reference proteome</keyword>
<dbReference type="GO" id="GO:0006423">
    <property type="term" value="P:cysteinyl-tRNA aminoacylation"/>
    <property type="evidence" value="ECO:0007669"/>
    <property type="project" value="UniProtKB-UniRule"/>
</dbReference>
<dbReference type="CDD" id="cd00672">
    <property type="entry name" value="CysRS_core"/>
    <property type="match status" value="1"/>
</dbReference>